<comment type="caution">
    <text evidence="2">The sequence shown here is derived from an EMBL/GenBank/DDBJ whole genome shotgun (WGS) entry which is preliminary data.</text>
</comment>
<keyword evidence="1" id="KW-0812">Transmembrane</keyword>
<evidence type="ECO:0000256" key="1">
    <source>
        <dbReference type="SAM" id="Phobius"/>
    </source>
</evidence>
<protein>
    <submittedName>
        <fullName evidence="2">Uncharacterized protein</fullName>
    </submittedName>
</protein>
<feature type="transmembrane region" description="Helical" evidence="1">
    <location>
        <begin position="7"/>
        <end position="27"/>
    </location>
</feature>
<dbReference type="EMBL" id="JBHTLQ010000029">
    <property type="protein sequence ID" value="MFD1191508.1"/>
    <property type="molecule type" value="Genomic_DNA"/>
</dbReference>
<evidence type="ECO:0000313" key="3">
    <source>
        <dbReference type="Proteomes" id="UP001597216"/>
    </source>
</evidence>
<organism evidence="2 3">
    <name type="scientific">Phenylobacterium conjunctum</name>
    <dbReference type="NCBI Taxonomy" id="1298959"/>
    <lineage>
        <taxon>Bacteria</taxon>
        <taxon>Pseudomonadati</taxon>
        <taxon>Pseudomonadota</taxon>
        <taxon>Alphaproteobacteria</taxon>
        <taxon>Caulobacterales</taxon>
        <taxon>Caulobacteraceae</taxon>
        <taxon>Phenylobacterium</taxon>
    </lineage>
</organism>
<accession>A0ABW3T3K3</accession>
<proteinExistence type="predicted"/>
<evidence type="ECO:0000313" key="2">
    <source>
        <dbReference type="EMBL" id="MFD1191508.1"/>
    </source>
</evidence>
<dbReference type="RefSeq" id="WP_374345504.1">
    <property type="nucleotide sequence ID" value="NZ_JBHTLQ010000029.1"/>
</dbReference>
<feature type="transmembrane region" description="Helical" evidence="1">
    <location>
        <begin position="33"/>
        <end position="56"/>
    </location>
</feature>
<dbReference type="Proteomes" id="UP001597216">
    <property type="component" value="Unassembled WGS sequence"/>
</dbReference>
<name>A0ABW3T3K3_9CAUL</name>
<keyword evidence="3" id="KW-1185">Reference proteome</keyword>
<keyword evidence="1" id="KW-0472">Membrane</keyword>
<reference evidence="3" key="1">
    <citation type="journal article" date="2019" name="Int. J. Syst. Evol. Microbiol.">
        <title>The Global Catalogue of Microorganisms (GCM) 10K type strain sequencing project: providing services to taxonomists for standard genome sequencing and annotation.</title>
        <authorList>
            <consortium name="The Broad Institute Genomics Platform"/>
            <consortium name="The Broad Institute Genome Sequencing Center for Infectious Disease"/>
            <person name="Wu L."/>
            <person name="Ma J."/>
        </authorList>
    </citation>
    <scope>NUCLEOTIDE SEQUENCE [LARGE SCALE GENOMIC DNA]</scope>
    <source>
        <strain evidence="3">CCUG 55074</strain>
    </source>
</reference>
<gene>
    <name evidence="2" type="ORF">ACFQ27_13035</name>
</gene>
<sequence length="61" mass="6366">MPSRRDLAHWGSAILVFAVSLLAGRYAAEGMTLVQATGAATAVLGSITVAVAVRVWRPEEA</sequence>
<keyword evidence="1" id="KW-1133">Transmembrane helix</keyword>